<dbReference type="Proteomes" id="UP001596978">
    <property type="component" value="Unassembled WGS sequence"/>
</dbReference>
<dbReference type="SUPFAM" id="SSF53187">
    <property type="entry name" value="Zn-dependent exopeptidases"/>
    <property type="match status" value="1"/>
</dbReference>
<comment type="caution">
    <text evidence="1">The sequence shown here is derived from an EMBL/GenBank/DDBJ whole genome shotgun (WGS) entry which is preliminary data.</text>
</comment>
<sequence>MLKLSVADIISRITAEETFEAVSDDYSFTIKISDYVHYACGAVHDGSQFRESLWDNCMHSAYDRWYEEDPATKQMVQSHPIVIAGCDSRFEYDLNRAPENAIYEDAWGKRLWHQPLSVKERDLSLSKHANFYKVVYALISKLEQMHGHCVVYDMHSYNWRRWDRHVPTWNLGTANIDNVRFGNMVEAWIKSLSEMRLPNGIDSDAKENDTFQGNGYFLKFITQNFKNTLVLATEVKKIYCDELKHIMFPEVVAAIEKELKYRLPAHAASFIKAFPKH</sequence>
<accession>A0ABW3CY29</accession>
<dbReference type="Gene3D" id="3.40.630.40">
    <property type="entry name" value="Zn-dependent exopeptidases"/>
    <property type="match status" value="1"/>
</dbReference>
<name>A0ABW3CY29_9FLAO</name>
<evidence type="ECO:0000313" key="2">
    <source>
        <dbReference type="Proteomes" id="UP001596978"/>
    </source>
</evidence>
<dbReference type="Pfam" id="PF05013">
    <property type="entry name" value="FGase"/>
    <property type="match status" value="1"/>
</dbReference>
<evidence type="ECO:0000313" key="1">
    <source>
        <dbReference type="EMBL" id="MFD0861967.1"/>
    </source>
</evidence>
<gene>
    <name evidence="1" type="ORF">ACFQ1M_07095</name>
</gene>
<organism evidence="1 2">
    <name type="scientific">Sungkyunkwania multivorans</name>
    <dbReference type="NCBI Taxonomy" id="1173618"/>
    <lineage>
        <taxon>Bacteria</taxon>
        <taxon>Pseudomonadati</taxon>
        <taxon>Bacteroidota</taxon>
        <taxon>Flavobacteriia</taxon>
        <taxon>Flavobacteriales</taxon>
        <taxon>Flavobacteriaceae</taxon>
        <taxon>Sungkyunkwania</taxon>
    </lineage>
</organism>
<protein>
    <submittedName>
        <fullName evidence="1">N-formylglutamate amidohydrolase</fullName>
    </submittedName>
</protein>
<proteinExistence type="predicted"/>
<dbReference type="InterPro" id="IPR007709">
    <property type="entry name" value="N-FG_amidohydro"/>
</dbReference>
<keyword evidence="2" id="KW-1185">Reference proteome</keyword>
<reference evidence="2" key="1">
    <citation type="journal article" date="2019" name="Int. J. Syst. Evol. Microbiol.">
        <title>The Global Catalogue of Microorganisms (GCM) 10K type strain sequencing project: providing services to taxonomists for standard genome sequencing and annotation.</title>
        <authorList>
            <consortium name="The Broad Institute Genomics Platform"/>
            <consortium name="The Broad Institute Genome Sequencing Center for Infectious Disease"/>
            <person name="Wu L."/>
            <person name="Ma J."/>
        </authorList>
    </citation>
    <scope>NUCLEOTIDE SEQUENCE [LARGE SCALE GENOMIC DNA]</scope>
    <source>
        <strain evidence="2">CCUG 62952</strain>
    </source>
</reference>
<dbReference type="RefSeq" id="WP_386405990.1">
    <property type="nucleotide sequence ID" value="NZ_JBHTJH010000004.1"/>
</dbReference>
<dbReference type="EMBL" id="JBHTJH010000004">
    <property type="protein sequence ID" value="MFD0861967.1"/>
    <property type="molecule type" value="Genomic_DNA"/>
</dbReference>